<dbReference type="Pfam" id="PF07484">
    <property type="entry name" value="Collar"/>
    <property type="match status" value="1"/>
</dbReference>
<gene>
    <name evidence="2" type="ORF">OIN59_02190</name>
</gene>
<dbReference type="RefSeq" id="WP_274106693.1">
    <property type="nucleotide sequence ID" value="NZ_JAPCKI010000001.1"/>
</dbReference>
<organism evidence="2 3">
    <name type="scientific">Acidovorax benzenivorans</name>
    <dbReference type="NCBI Taxonomy" id="2987520"/>
    <lineage>
        <taxon>Bacteria</taxon>
        <taxon>Pseudomonadati</taxon>
        <taxon>Pseudomonadota</taxon>
        <taxon>Betaproteobacteria</taxon>
        <taxon>Burkholderiales</taxon>
        <taxon>Comamonadaceae</taxon>
        <taxon>Acidovorax</taxon>
    </lineage>
</organism>
<accession>A0ABT5RR90</accession>
<sequence length="172" mass="17919">MSEPYLGEIRLMPYEWPPKRWMLCQGQTLPINTNQALFSLLGTTYGGDGVTTFQLPDLRGRSVQHASPANPLGARAGQETVALSSNQMPAHNHAVMAASGNGNTTAFAGALVADAVASGNPVNVYAEAGGPAQPLIPAAVSPQGANQPHDNTQPSLVLNYCIAVAGIFPSRN</sequence>
<comment type="caution">
    <text evidence="2">The sequence shown here is derived from an EMBL/GenBank/DDBJ whole genome shotgun (WGS) entry which is preliminary data.</text>
</comment>
<dbReference type="EMBL" id="JAPCKI010000001">
    <property type="protein sequence ID" value="MDD2176222.1"/>
    <property type="molecule type" value="Genomic_DNA"/>
</dbReference>
<dbReference type="InterPro" id="IPR037053">
    <property type="entry name" value="Phage_tail_collar_dom_sf"/>
</dbReference>
<feature type="domain" description="Phage tail collar" evidence="1">
    <location>
        <begin position="7"/>
        <end position="62"/>
    </location>
</feature>
<proteinExistence type="predicted"/>
<dbReference type="Proteomes" id="UP001148932">
    <property type="component" value="Unassembled WGS sequence"/>
</dbReference>
<dbReference type="Gene3D" id="3.90.1340.10">
    <property type="entry name" value="Phage tail collar domain"/>
    <property type="match status" value="1"/>
</dbReference>
<keyword evidence="3" id="KW-1185">Reference proteome</keyword>
<dbReference type="SUPFAM" id="SSF88874">
    <property type="entry name" value="Receptor-binding domain of short tail fibre protein gp12"/>
    <property type="match status" value="1"/>
</dbReference>
<reference evidence="2" key="1">
    <citation type="submission" date="2022-10" db="EMBL/GenBank/DDBJ databases">
        <title>Description of microaerobic benzene degrading bacteria.</title>
        <authorList>
            <person name="Bedics A."/>
            <person name="Tancsics A."/>
            <person name="Banerjee S."/>
        </authorList>
    </citation>
    <scope>NUCLEOTIDE SEQUENCE</scope>
    <source>
        <strain evidence="2">D2M1</strain>
    </source>
</reference>
<evidence type="ECO:0000313" key="2">
    <source>
        <dbReference type="EMBL" id="MDD2176222.1"/>
    </source>
</evidence>
<name>A0ABT5RR90_9BURK</name>
<evidence type="ECO:0000259" key="1">
    <source>
        <dbReference type="Pfam" id="PF07484"/>
    </source>
</evidence>
<evidence type="ECO:0000313" key="3">
    <source>
        <dbReference type="Proteomes" id="UP001148932"/>
    </source>
</evidence>
<protein>
    <submittedName>
        <fullName evidence="2">Tail fiber protein</fullName>
    </submittedName>
</protein>
<dbReference type="InterPro" id="IPR011083">
    <property type="entry name" value="Phage_tail_collar_dom"/>
</dbReference>